<keyword evidence="8" id="KW-1185">Reference proteome</keyword>
<dbReference type="PRINTS" id="PR00337">
    <property type="entry name" value="LEUILEVALBP"/>
</dbReference>
<dbReference type="KEGG" id="bkw:BkAM31D_07575"/>
<feature type="chain" id="PRO_5039076053" evidence="5">
    <location>
        <begin position="26"/>
        <end position="417"/>
    </location>
</feature>
<organism evidence="7 8">
    <name type="scientific">Halalkalibacter krulwichiae</name>
    <dbReference type="NCBI Taxonomy" id="199441"/>
    <lineage>
        <taxon>Bacteria</taxon>
        <taxon>Bacillati</taxon>
        <taxon>Bacillota</taxon>
        <taxon>Bacilli</taxon>
        <taxon>Bacillales</taxon>
        <taxon>Bacillaceae</taxon>
        <taxon>Halalkalibacter</taxon>
    </lineage>
</organism>
<dbReference type="PANTHER" id="PTHR30483:SF6">
    <property type="entry name" value="PERIPLASMIC BINDING PROTEIN OF ABC TRANSPORTER FOR NATURAL AMINO ACIDS"/>
    <property type="match status" value="1"/>
</dbReference>
<evidence type="ECO:0000313" key="8">
    <source>
        <dbReference type="Proteomes" id="UP000193006"/>
    </source>
</evidence>
<name>A0A1X9MDV8_9BACI</name>
<feature type="signal peptide" evidence="5">
    <location>
        <begin position="1"/>
        <end position="25"/>
    </location>
</feature>
<evidence type="ECO:0000259" key="6">
    <source>
        <dbReference type="Pfam" id="PF13458"/>
    </source>
</evidence>
<dbReference type="InterPro" id="IPR028082">
    <property type="entry name" value="Peripla_BP_I"/>
</dbReference>
<dbReference type="GO" id="GO:0006865">
    <property type="term" value="P:amino acid transport"/>
    <property type="evidence" value="ECO:0007669"/>
    <property type="project" value="UniProtKB-KW"/>
</dbReference>
<dbReference type="PANTHER" id="PTHR30483">
    <property type="entry name" value="LEUCINE-SPECIFIC-BINDING PROTEIN"/>
    <property type="match status" value="1"/>
</dbReference>
<dbReference type="Gene3D" id="3.40.50.2300">
    <property type="match status" value="2"/>
</dbReference>
<evidence type="ECO:0000256" key="1">
    <source>
        <dbReference type="ARBA" id="ARBA00010062"/>
    </source>
</evidence>
<dbReference type="AlphaFoldDB" id="A0A1X9MDV8"/>
<reference evidence="7 8" key="1">
    <citation type="submission" date="2017-04" db="EMBL/GenBank/DDBJ databases">
        <title>Bacillus krulwichiae AM31D Genome sequencing and assembly.</title>
        <authorList>
            <person name="Krulwich T.A."/>
            <person name="Anastor L."/>
            <person name="Ehrlich R."/>
            <person name="Ehrlich G.D."/>
            <person name="Janto B."/>
        </authorList>
    </citation>
    <scope>NUCLEOTIDE SEQUENCE [LARGE SCALE GENOMIC DNA]</scope>
    <source>
        <strain evidence="7 8">AM31D</strain>
    </source>
</reference>
<keyword evidence="3 5" id="KW-0732">Signal</keyword>
<dbReference type="InterPro" id="IPR028081">
    <property type="entry name" value="Leu-bd"/>
</dbReference>
<dbReference type="EMBL" id="CP020814">
    <property type="protein sequence ID" value="ARK29731.1"/>
    <property type="molecule type" value="Genomic_DNA"/>
</dbReference>
<evidence type="ECO:0000256" key="5">
    <source>
        <dbReference type="SAM" id="SignalP"/>
    </source>
</evidence>
<proteinExistence type="inferred from homology"/>
<keyword evidence="4" id="KW-0029">Amino-acid transport</keyword>
<dbReference type="PROSITE" id="PS51257">
    <property type="entry name" value="PROKAR_LIPOPROTEIN"/>
    <property type="match status" value="1"/>
</dbReference>
<evidence type="ECO:0000256" key="4">
    <source>
        <dbReference type="ARBA" id="ARBA00022970"/>
    </source>
</evidence>
<dbReference type="STRING" id="199441.BkAM31D_07575"/>
<keyword evidence="2" id="KW-0813">Transport</keyword>
<dbReference type="Pfam" id="PF13458">
    <property type="entry name" value="Peripla_BP_6"/>
    <property type="match status" value="1"/>
</dbReference>
<comment type="similarity">
    <text evidence="1">Belongs to the leucine-binding protein family.</text>
</comment>
<evidence type="ECO:0000313" key="7">
    <source>
        <dbReference type="EMBL" id="ARK29731.1"/>
    </source>
</evidence>
<dbReference type="InterPro" id="IPR000709">
    <property type="entry name" value="Leu_Ile_Val-bd"/>
</dbReference>
<dbReference type="InterPro" id="IPR051010">
    <property type="entry name" value="BCAA_transport"/>
</dbReference>
<gene>
    <name evidence="7" type="primary">braC_2</name>
    <name evidence="7" type="ORF">BkAM31D_07575</name>
</gene>
<evidence type="ECO:0000256" key="2">
    <source>
        <dbReference type="ARBA" id="ARBA00022448"/>
    </source>
</evidence>
<dbReference type="RefSeq" id="WP_218017049.1">
    <property type="nucleotide sequence ID" value="NZ_CP020814.1"/>
</dbReference>
<protein>
    <submittedName>
        <fullName evidence="7">Leucine-, isoleucine-, valine-, threonine-, and alanine-binding protein</fullName>
    </submittedName>
</protein>
<dbReference type="CDD" id="cd06335">
    <property type="entry name" value="PBP1_ABC_ligand_binding-like"/>
    <property type="match status" value="1"/>
</dbReference>
<feature type="domain" description="Leucine-binding protein" evidence="6">
    <location>
        <begin position="45"/>
        <end position="394"/>
    </location>
</feature>
<dbReference type="Proteomes" id="UP000193006">
    <property type="component" value="Chromosome"/>
</dbReference>
<sequence length="417" mass="45098" precursor="true">MKKNFTIIKLLTTVMSFVLIMSLFACNSPSDSSGSGTDSNGQSDTIKIGMTSALTGSYSEFGEGNRRAVEIAVEKWNAEGGINGKEIELVVYDDQLVPDQAAVNMQRILDDDEIVAVIGPAGSGPALATVPMTEAKGIVHINPVAQTIDVTYPHGTDQSPRENVFSFALQNNVEAEAIANFVGERWDKIGIVHESTAYGVSGSELIEEVLQEKFNKEPVGVEQYNQQAADMTAQLSRINREGAEVVVTIGLGADLANVRRGMSRLNMDIPLISSNGALSQPYQDGAGDLIVGTIGSMIGALGNDPLEPEAAEFAEMYLEKHGKDQYWGNGETPQLFMSLNVINAYDGANVLFEAIKQADSTETDEIIAALHNIKDFKGVNATYSFDKSKHHAIETEHIGMFHYVDDGDEIKLVPYVD</sequence>
<dbReference type="SUPFAM" id="SSF53822">
    <property type="entry name" value="Periplasmic binding protein-like I"/>
    <property type="match status" value="1"/>
</dbReference>
<accession>A0A1X9MDV8</accession>
<evidence type="ECO:0000256" key="3">
    <source>
        <dbReference type="ARBA" id="ARBA00022729"/>
    </source>
</evidence>